<evidence type="ECO:0000256" key="6">
    <source>
        <dbReference type="ARBA" id="ARBA00023136"/>
    </source>
</evidence>
<dbReference type="PANTHER" id="PTHR30221:SF1">
    <property type="entry name" value="SMALL-CONDUCTANCE MECHANOSENSITIVE CHANNEL"/>
    <property type="match status" value="1"/>
</dbReference>
<feature type="transmembrane region" description="Helical" evidence="8">
    <location>
        <begin position="84"/>
        <end position="103"/>
    </location>
</feature>
<dbReference type="Gene3D" id="2.30.30.60">
    <property type="match status" value="1"/>
</dbReference>
<dbReference type="InterPro" id="IPR023408">
    <property type="entry name" value="MscS_beta-dom_sf"/>
</dbReference>
<dbReference type="Proteomes" id="UP001053296">
    <property type="component" value="Chromosome"/>
</dbReference>
<evidence type="ECO:0000256" key="1">
    <source>
        <dbReference type="ARBA" id="ARBA00004651"/>
    </source>
</evidence>
<evidence type="ECO:0000313" key="11">
    <source>
        <dbReference type="EMBL" id="BCS89242.1"/>
    </source>
</evidence>
<organism evidence="11 12">
    <name type="scientific">Pseudodesulfovibrio sediminis</name>
    <dbReference type="NCBI Taxonomy" id="2810563"/>
    <lineage>
        <taxon>Bacteria</taxon>
        <taxon>Pseudomonadati</taxon>
        <taxon>Thermodesulfobacteriota</taxon>
        <taxon>Desulfovibrionia</taxon>
        <taxon>Desulfovibrionales</taxon>
        <taxon>Desulfovibrionaceae</taxon>
    </lineage>
</organism>
<evidence type="ECO:0000313" key="12">
    <source>
        <dbReference type="Proteomes" id="UP001053296"/>
    </source>
</evidence>
<feature type="transmembrane region" description="Helical" evidence="8">
    <location>
        <begin position="6"/>
        <end position="25"/>
    </location>
</feature>
<evidence type="ECO:0000259" key="10">
    <source>
        <dbReference type="Pfam" id="PF21082"/>
    </source>
</evidence>
<dbReference type="InterPro" id="IPR011066">
    <property type="entry name" value="MscS_channel_C_sf"/>
</dbReference>
<keyword evidence="6 8" id="KW-0472">Membrane</keyword>
<dbReference type="Gene3D" id="1.10.287.1260">
    <property type="match status" value="1"/>
</dbReference>
<dbReference type="InterPro" id="IPR006685">
    <property type="entry name" value="MscS_channel_2nd"/>
</dbReference>
<evidence type="ECO:0000256" key="7">
    <source>
        <dbReference type="SAM" id="MobiDB-lite"/>
    </source>
</evidence>
<dbReference type="InterPro" id="IPR045275">
    <property type="entry name" value="MscS_archaea/bacteria_type"/>
</dbReference>
<protein>
    <submittedName>
        <fullName evidence="11">Uncharacterized protein</fullName>
    </submittedName>
</protein>
<gene>
    <name evidence="11" type="ORF">PSDVSF_24840</name>
</gene>
<comment type="subcellular location">
    <subcellularLocation>
        <location evidence="1">Cell membrane</location>
        <topology evidence="1">Multi-pass membrane protein</topology>
    </subcellularLocation>
</comment>
<name>A0ABM7P882_9BACT</name>
<evidence type="ECO:0000256" key="2">
    <source>
        <dbReference type="ARBA" id="ARBA00008017"/>
    </source>
</evidence>
<keyword evidence="5 8" id="KW-1133">Transmembrane helix</keyword>
<feature type="region of interest" description="Disordered" evidence="7">
    <location>
        <begin position="291"/>
        <end position="316"/>
    </location>
</feature>
<keyword evidence="3" id="KW-1003">Cell membrane</keyword>
<feature type="domain" description="Mechanosensitive ion channel MscS" evidence="9">
    <location>
        <begin position="128"/>
        <end position="193"/>
    </location>
</feature>
<evidence type="ECO:0000256" key="5">
    <source>
        <dbReference type="ARBA" id="ARBA00022989"/>
    </source>
</evidence>
<evidence type="ECO:0000259" key="9">
    <source>
        <dbReference type="Pfam" id="PF00924"/>
    </source>
</evidence>
<feature type="compositionally biased region" description="Basic and acidic residues" evidence="7">
    <location>
        <begin position="305"/>
        <end position="316"/>
    </location>
</feature>
<comment type="similarity">
    <text evidence="2">Belongs to the MscS (TC 1.A.23) family.</text>
</comment>
<dbReference type="Gene3D" id="3.30.70.100">
    <property type="match status" value="1"/>
</dbReference>
<evidence type="ECO:0000256" key="3">
    <source>
        <dbReference type="ARBA" id="ARBA00022475"/>
    </source>
</evidence>
<dbReference type="InterPro" id="IPR049278">
    <property type="entry name" value="MS_channel_C"/>
</dbReference>
<dbReference type="Pfam" id="PF21082">
    <property type="entry name" value="MS_channel_3rd"/>
    <property type="match status" value="1"/>
</dbReference>
<keyword evidence="4 8" id="KW-0812">Transmembrane</keyword>
<evidence type="ECO:0000256" key="8">
    <source>
        <dbReference type="SAM" id="Phobius"/>
    </source>
</evidence>
<dbReference type="InterPro" id="IPR010920">
    <property type="entry name" value="LSM_dom_sf"/>
</dbReference>
<feature type="domain" description="Mechanosensitive ion channel MscS C-terminal" evidence="10">
    <location>
        <begin position="203"/>
        <end position="282"/>
    </location>
</feature>
<evidence type="ECO:0000256" key="4">
    <source>
        <dbReference type="ARBA" id="ARBA00022692"/>
    </source>
</evidence>
<dbReference type="Pfam" id="PF00924">
    <property type="entry name" value="MS_channel_2nd"/>
    <property type="match status" value="1"/>
</dbReference>
<feature type="transmembrane region" description="Helical" evidence="8">
    <location>
        <begin position="109"/>
        <end position="129"/>
    </location>
</feature>
<reference evidence="11" key="1">
    <citation type="journal article" date="2022" name="Arch. Microbiol.">
        <title>Pseudodesulfovibrio sediminis sp. nov., a mesophilic and neutrophilic sulfate-reducing bacterium isolated from sediment of a brackish lake.</title>
        <authorList>
            <person name="Takahashi A."/>
            <person name="Kojima H."/>
            <person name="Watanabe M."/>
            <person name="Fukui M."/>
        </authorList>
    </citation>
    <scope>NUCLEOTIDE SEQUENCE</scope>
    <source>
        <strain evidence="11">SF6</strain>
    </source>
</reference>
<keyword evidence="12" id="KW-1185">Reference proteome</keyword>
<dbReference type="SUPFAM" id="SSF50182">
    <property type="entry name" value="Sm-like ribonucleoproteins"/>
    <property type="match status" value="1"/>
</dbReference>
<dbReference type="PANTHER" id="PTHR30221">
    <property type="entry name" value="SMALL-CONDUCTANCE MECHANOSENSITIVE CHANNEL"/>
    <property type="match status" value="1"/>
</dbReference>
<sequence length="316" mass="36116">MPFDFSLLTYLSGVTLLAILIYLWINYRLTSFKRQRVTRIEDLVNEAETISSMPTEVLSGKEEKRQKQKMVKGVHSRFTIIQRALLFFAVTIWLVALIVPFIGKLPTTMISILMAVLTAVIGIAAKPLVENMISGIVISFSNQLRVGDTLMIDQQYGTVEDISITHTKIKTWDWKRYVIPNSRMLTKEFTNLNLNDSRLWAYLEFCISYDADLEEVRDIATDVATHSEYYTSDEIPQFWIMRMEKECVVCWIAAWADSPADAWNLKSDMAISLVKTLKLKGIPTHVSRVDFTTNTPSQFPPANTPRKEAEPAEHIP</sequence>
<dbReference type="SUPFAM" id="SSF82689">
    <property type="entry name" value="Mechanosensitive channel protein MscS (YggB), C-terminal domain"/>
    <property type="match status" value="1"/>
</dbReference>
<proteinExistence type="inferred from homology"/>
<dbReference type="EMBL" id="AP024485">
    <property type="protein sequence ID" value="BCS89242.1"/>
    <property type="molecule type" value="Genomic_DNA"/>
</dbReference>
<accession>A0ABM7P882</accession>